<evidence type="ECO:0000256" key="5">
    <source>
        <dbReference type="ARBA" id="ARBA00023125"/>
    </source>
</evidence>
<dbReference type="GO" id="GO:0030261">
    <property type="term" value="P:chromosome condensation"/>
    <property type="evidence" value="ECO:0007669"/>
    <property type="project" value="InterPro"/>
</dbReference>
<dbReference type="GO" id="GO:0005694">
    <property type="term" value="C:chromosome"/>
    <property type="evidence" value="ECO:0007669"/>
    <property type="project" value="InterPro"/>
</dbReference>
<evidence type="ECO:0000313" key="11">
    <source>
        <dbReference type="Proteomes" id="UP000217265"/>
    </source>
</evidence>
<dbReference type="GO" id="GO:0006260">
    <property type="term" value="P:DNA replication"/>
    <property type="evidence" value="ECO:0007669"/>
    <property type="project" value="UniProtKB-UniRule"/>
</dbReference>
<dbReference type="InterPro" id="IPR010935">
    <property type="entry name" value="SMC_hinge"/>
</dbReference>
<dbReference type="GO" id="GO:0007059">
    <property type="term" value="P:chromosome segregation"/>
    <property type="evidence" value="ECO:0007669"/>
    <property type="project" value="UniProtKB-UniRule"/>
</dbReference>
<evidence type="ECO:0000259" key="8">
    <source>
        <dbReference type="Pfam" id="PF02463"/>
    </source>
</evidence>
<dbReference type="Gene3D" id="1.20.1060.20">
    <property type="match status" value="1"/>
</dbReference>
<feature type="coiled-coil region" evidence="6">
    <location>
        <begin position="1087"/>
        <end position="1128"/>
    </location>
</feature>
<evidence type="ECO:0000256" key="4">
    <source>
        <dbReference type="ARBA" id="ARBA00023054"/>
    </source>
</evidence>
<feature type="domain" description="RecF/RecN/SMC N-terminal" evidence="8">
    <location>
        <begin position="3"/>
        <end position="1271"/>
    </location>
</feature>
<dbReference type="NCBIfam" id="TIGR02168">
    <property type="entry name" value="SMC_prok_B"/>
    <property type="match status" value="1"/>
</dbReference>
<dbReference type="RefSeq" id="WP_096056974.1">
    <property type="nucleotide sequence ID" value="NZ_CP023344.1"/>
</dbReference>
<dbReference type="OrthoDB" id="9808768at2"/>
<feature type="region of interest" description="Disordered" evidence="7">
    <location>
        <begin position="1296"/>
        <end position="1320"/>
    </location>
</feature>
<dbReference type="HAMAP" id="MF_01894">
    <property type="entry name" value="Smc_prok"/>
    <property type="match status" value="1"/>
</dbReference>
<dbReference type="EMBL" id="CP023344">
    <property type="protein sequence ID" value="ATC65343.1"/>
    <property type="molecule type" value="Genomic_DNA"/>
</dbReference>
<protein>
    <recommendedName>
        <fullName evidence="6">Chromosome partition protein Smc</fullName>
    </recommendedName>
</protein>
<evidence type="ECO:0000256" key="6">
    <source>
        <dbReference type="HAMAP-Rule" id="MF_01894"/>
    </source>
</evidence>
<feature type="coiled-coil region" evidence="6">
    <location>
        <begin position="437"/>
        <end position="485"/>
    </location>
</feature>
<dbReference type="GO" id="GO:0003677">
    <property type="term" value="F:DNA binding"/>
    <property type="evidence" value="ECO:0007669"/>
    <property type="project" value="UniProtKB-UniRule"/>
</dbReference>
<dbReference type="SUPFAM" id="SSF52540">
    <property type="entry name" value="P-loop containing nucleoside triphosphate hydrolases"/>
    <property type="match status" value="1"/>
</dbReference>
<dbReference type="GO" id="GO:0007062">
    <property type="term" value="P:sister chromatid cohesion"/>
    <property type="evidence" value="ECO:0007669"/>
    <property type="project" value="InterPro"/>
</dbReference>
<evidence type="ECO:0000256" key="3">
    <source>
        <dbReference type="ARBA" id="ARBA00022840"/>
    </source>
</evidence>
<dbReference type="Gene3D" id="1.10.287.1490">
    <property type="match status" value="1"/>
</dbReference>
<dbReference type="GO" id="GO:0005524">
    <property type="term" value="F:ATP binding"/>
    <property type="evidence" value="ECO:0007669"/>
    <property type="project" value="UniProtKB-UniRule"/>
</dbReference>
<name>A0A290QA96_9BACT</name>
<sequence length="1342" mass="148421">MHLKALKLHGFKSFADPSTLRFEPGVTAVVGPNGCGKSNIADAIRWVLGEQSAKALRGGKMQDVIFEGADTRKPSQMCEVSLLLTDCEKQLGSEFHEIEIMRRVYRDGQSEYFFNGQPCRLKDIHKLFMDTGIGRTSYSIMAQGQIDQILSSKPEERRAVFEEAAGITKYKSQRREALQKLALTDTNLARVADVIGEVGRQIGSLRRQASKALRYKKLSYRLRHLALAYSGYHYSQISTQLATLEEQVIKLRAAAETRRIHFGQRQTELEEKKALRSRLNQRVQDAQQAVFDLRSEKEQMENAANLAQIKRTGLSDRLESSRDNLGETEMQLRELSEQVDSGAQDKQQQLNLLGGSDAIFQNRNRELAVVEGELSKLEQDLQQGKFQLLTLESSVARLRTDSSGYEVDQKTSAHRHDSLLQEVEGVRQQQSSVAQQLSEFEARVEEAMMAKARAHQESTEAQQAITDLTREFRDAQKKLQDIDRQLAQRTARLKLLQQLHEKWEGFGEGAKAILQGRFDATLGGERPAPITKGLEVKPEFGKALEALLGSAVEAITVADLPTAQKILGQLESEQVGSVCLQIAELGAGNANGGELPAGLMPAGAIVNAFEAGAHPAASLLSACYIADDLNAFLEFWKANPAFSFLAVATRKGEIVDRRGLVFGGFSKKPANSIVQREIDLRETGKALVDDQKAHDDQKAFIDGISARLAEAEATLEAKREEVLTATQEVASVQAEQRNAQRSLEEVSNRLKRMESEVSSVENARHEAHSRWEKAQGQLAEAEAAVAQGRERIQQLETRIVEVRTDRDVKRDTLGQARLELAEFRQKVEVLDRGIADMQRRRSQLSELLVQRQQEIEVWTEQVGELEREADAKRARAAQLSESLVVAQQQVEQVRVELTEVEREIGGVENTQDSLRTEAESSQSEFSRCEIKLAESRARAEFLKEDVSREFQTDISTLDWKLLMWRSEDDPPDLKSLDLDDDEDEAEAGNQKPEAREQKPVVEAAPVEATSVAQAADGGAEASVSGDAPVQTEAATADAGPVKRRRKPKQKGEPNEDDLAALEKTSWDQVKADVEAIRQRIAGMGAVNLVAIEEYAELKQRYDFLKSQNDDLTTSKAELLKAIDEINETSQKQFAITFEQIKKNFEYTFTTLFGGGRAGLELIATDDPLESGIEITAQPPGTKLKSITLLSGGQKTLTAVGLLFALYMVKPSPFCLLDELDAPLDESNIGRFTDLLKKFVHESQFIIITHNKRTVAAASAIYGVTMEERGVSKTVSMRFNQDKGEPEAQQMNIAEAVRGAKGRSSKAAADERAAEAPKGAVVATVSSTAVATADEEPAPESAS</sequence>
<dbReference type="GO" id="GO:0016887">
    <property type="term" value="F:ATP hydrolysis activity"/>
    <property type="evidence" value="ECO:0007669"/>
    <property type="project" value="InterPro"/>
</dbReference>
<comment type="similarity">
    <text evidence="6">Belongs to the SMC family.</text>
</comment>
<dbReference type="Gene3D" id="3.30.70.1620">
    <property type="match status" value="1"/>
</dbReference>
<keyword evidence="1 6" id="KW-0963">Cytoplasm</keyword>
<keyword evidence="3 6" id="KW-0067">ATP-binding</keyword>
<feature type="region of interest" description="Disordered" evidence="7">
    <location>
        <begin position="972"/>
        <end position="1057"/>
    </location>
</feature>
<dbReference type="KEGG" id="vbh:CMV30_16100"/>
<dbReference type="InterPro" id="IPR011890">
    <property type="entry name" value="SMC_prok"/>
</dbReference>
<accession>A0A290QA96</accession>
<dbReference type="InterPro" id="IPR003395">
    <property type="entry name" value="RecF/RecN/SMC_N"/>
</dbReference>
<dbReference type="Pfam" id="PF02463">
    <property type="entry name" value="SMC_N"/>
    <property type="match status" value="1"/>
</dbReference>
<dbReference type="InterPro" id="IPR024704">
    <property type="entry name" value="SMC"/>
</dbReference>
<dbReference type="Pfam" id="PF06470">
    <property type="entry name" value="SMC_hinge"/>
    <property type="match status" value="1"/>
</dbReference>
<comment type="domain">
    <text evidence="6">Contains large globular domains required for ATP hydrolysis at each terminus and a third globular domain forming a flexible hinge near the middle of the molecule. These domains are separated by coiled-coil structures.</text>
</comment>
<evidence type="ECO:0000256" key="2">
    <source>
        <dbReference type="ARBA" id="ARBA00022741"/>
    </source>
</evidence>
<organism evidence="10 11">
    <name type="scientific">Nibricoccus aquaticus</name>
    <dbReference type="NCBI Taxonomy" id="2576891"/>
    <lineage>
        <taxon>Bacteria</taxon>
        <taxon>Pseudomonadati</taxon>
        <taxon>Verrucomicrobiota</taxon>
        <taxon>Opitutia</taxon>
        <taxon>Opitutales</taxon>
        <taxon>Opitutaceae</taxon>
        <taxon>Nibricoccus</taxon>
    </lineage>
</organism>
<dbReference type="Proteomes" id="UP000217265">
    <property type="component" value="Chromosome"/>
</dbReference>
<feature type="domain" description="SMC hinge" evidence="9">
    <location>
        <begin position="533"/>
        <end position="630"/>
    </location>
</feature>
<evidence type="ECO:0000313" key="10">
    <source>
        <dbReference type="EMBL" id="ATC65343.1"/>
    </source>
</evidence>
<comment type="subunit">
    <text evidence="6">Homodimer.</text>
</comment>
<dbReference type="Gene3D" id="3.40.50.300">
    <property type="entry name" value="P-loop containing nucleotide triphosphate hydrolases"/>
    <property type="match status" value="2"/>
</dbReference>
<keyword evidence="11" id="KW-1185">Reference proteome</keyword>
<evidence type="ECO:0000259" key="9">
    <source>
        <dbReference type="Pfam" id="PF06470"/>
    </source>
</evidence>
<evidence type="ECO:0000256" key="7">
    <source>
        <dbReference type="SAM" id="MobiDB-lite"/>
    </source>
</evidence>
<dbReference type="PANTHER" id="PTHR43977">
    <property type="entry name" value="STRUCTURAL MAINTENANCE OF CHROMOSOMES PROTEIN 3"/>
    <property type="match status" value="1"/>
</dbReference>
<proteinExistence type="inferred from homology"/>
<keyword evidence="4 6" id="KW-0175">Coiled coil</keyword>
<comment type="function">
    <text evidence="6">Required for chromosome condensation and partitioning.</text>
</comment>
<dbReference type="FunFam" id="3.40.50.300:FF:000984">
    <property type="entry name" value="Chromosome partition protein Smc"/>
    <property type="match status" value="1"/>
</dbReference>
<keyword evidence="5 6" id="KW-0238">DNA-binding</keyword>
<dbReference type="GO" id="GO:0005737">
    <property type="term" value="C:cytoplasm"/>
    <property type="evidence" value="ECO:0007669"/>
    <property type="project" value="UniProtKB-SubCell"/>
</dbReference>
<dbReference type="SUPFAM" id="SSF75553">
    <property type="entry name" value="Smc hinge domain"/>
    <property type="match status" value="1"/>
</dbReference>
<feature type="coiled-coil region" evidence="6">
    <location>
        <begin position="701"/>
        <end position="917"/>
    </location>
</feature>
<dbReference type="SUPFAM" id="SSF57997">
    <property type="entry name" value="Tropomyosin"/>
    <property type="match status" value="2"/>
</dbReference>
<gene>
    <name evidence="6 10" type="primary">smc</name>
    <name evidence="10" type="ORF">CMV30_16100</name>
</gene>
<evidence type="ECO:0000256" key="1">
    <source>
        <dbReference type="ARBA" id="ARBA00022490"/>
    </source>
</evidence>
<keyword evidence="2 6" id="KW-0547">Nucleotide-binding</keyword>
<comment type="subcellular location">
    <subcellularLocation>
        <location evidence="6">Cytoplasm</location>
    </subcellularLocation>
</comment>
<dbReference type="PIRSF" id="PIRSF005719">
    <property type="entry name" value="SMC"/>
    <property type="match status" value="1"/>
</dbReference>
<feature type="coiled-coil region" evidence="6">
    <location>
        <begin position="234"/>
        <end position="380"/>
    </location>
</feature>
<dbReference type="InterPro" id="IPR027417">
    <property type="entry name" value="P-loop_NTPase"/>
</dbReference>
<dbReference type="InterPro" id="IPR036277">
    <property type="entry name" value="SMC_hinge_sf"/>
</dbReference>
<reference evidence="10 11" key="1">
    <citation type="submission" date="2017-09" db="EMBL/GenBank/DDBJ databases">
        <title>Complete genome sequence of Verrucomicrobial strain HZ-65, isolated from freshwater.</title>
        <authorList>
            <person name="Choi A."/>
        </authorList>
    </citation>
    <scope>NUCLEOTIDE SEQUENCE [LARGE SCALE GENOMIC DNA]</scope>
    <source>
        <strain evidence="10 11">HZ-65</strain>
    </source>
</reference>
<feature type="binding site" evidence="6">
    <location>
        <begin position="32"/>
        <end position="39"/>
    </location>
    <ligand>
        <name>ATP</name>
        <dbReference type="ChEBI" id="CHEBI:30616"/>
    </ligand>
</feature>